<dbReference type="EMBL" id="GBXM01002511">
    <property type="protein sequence ID" value="JAI06067.1"/>
    <property type="molecule type" value="Transcribed_RNA"/>
</dbReference>
<accession>A0A0E9XUG7</accession>
<reference evidence="1" key="1">
    <citation type="submission" date="2014-11" db="EMBL/GenBank/DDBJ databases">
        <authorList>
            <person name="Amaro Gonzalez C."/>
        </authorList>
    </citation>
    <scope>NUCLEOTIDE SEQUENCE</scope>
</reference>
<organism evidence="1">
    <name type="scientific">Anguilla anguilla</name>
    <name type="common">European freshwater eel</name>
    <name type="synonym">Muraena anguilla</name>
    <dbReference type="NCBI Taxonomy" id="7936"/>
    <lineage>
        <taxon>Eukaryota</taxon>
        <taxon>Metazoa</taxon>
        <taxon>Chordata</taxon>
        <taxon>Craniata</taxon>
        <taxon>Vertebrata</taxon>
        <taxon>Euteleostomi</taxon>
        <taxon>Actinopterygii</taxon>
        <taxon>Neopterygii</taxon>
        <taxon>Teleostei</taxon>
        <taxon>Anguilliformes</taxon>
        <taxon>Anguillidae</taxon>
        <taxon>Anguilla</taxon>
    </lineage>
</organism>
<evidence type="ECO:0000313" key="1">
    <source>
        <dbReference type="EMBL" id="JAI06067.1"/>
    </source>
</evidence>
<proteinExistence type="predicted"/>
<reference evidence="1" key="2">
    <citation type="journal article" date="2015" name="Fish Shellfish Immunol.">
        <title>Early steps in the European eel (Anguilla anguilla)-Vibrio vulnificus interaction in the gills: Role of the RtxA13 toxin.</title>
        <authorList>
            <person name="Callol A."/>
            <person name="Pajuelo D."/>
            <person name="Ebbesson L."/>
            <person name="Teles M."/>
            <person name="MacKenzie S."/>
            <person name="Amaro C."/>
        </authorList>
    </citation>
    <scope>NUCLEOTIDE SEQUENCE</scope>
</reference>
<sequence length="62" mass="6588">MSEEHKPIVKIRGVALGKSLCELAALPATAAGVCTAACSSTDQTHVPRVPWMPLLWSSDKKV</sequence>
<dbReference type="AlphaFoldDB" id="A0A0E9XUG7"/>
<protein>
    <submittedName>
        <fullName evidence="1">Uncharacterized protein</fullName>
    </submittedName>
</protein>
<name>A0A0E9XUG7_ANGAN</name>